<dbReference type="OrthoDB" id="3269001at2759"/>
<dbReference type="EMBL" id="SGPL01000919">
    <property type="protein sequence ID" value="THH06094.1"/>
    <property type="molecule type" value="Genomic_DNA"/>
</dbReference>
<sequence>MEHSAIALVVADLPVARKDHTYEKIRTAALAWHEAPMKVARKKLFKQTSVQWYTLIKLPYWDPSKSIIVNAMHNLFLGLVQYHFSVTLGMDIPEVGDVDVEEIMPQILKQVVKARRILSSNPSIGQVQKIRMPALKVICREEELAILGFKSNTSAPVTLDDSGSLTLRRASQDIGAENATVLMGEGLCDELVEEQNTHCSPPPNLGSSSHGKLKADQWRSCIEFDLPVSLVRRAINQIGKNMAQDSRRRALVHSIMLLAIALRWATSHRTSGNHAQQYTKTVDAYLRTLAKLLPHLNRRPNHHNALHLGKYLLLFSPVHSWWMFPFERVIGMLQQMNTNSKIGQLEVTMLQSFGAASNIKAFLQRPSCPPALQKCAPIIEECYGDQEWGTLMTDIRTLSFNISGETSSSRQQDIIDWKKAQMLDHDIYLVLKASENILRTELKNWILPKKCFPLDRCVIHGIRYAASYAMEHDSIVFFQPYGGHELVPGTIRKIFSVQCYQPSRDTHVEYVLLVIHRYLPLPPGAGDPFKLYPDFGASLWSSEHVKQPDVIPCTRNIYHGIRRKWDSRTYILKPLNRVSPYDSHHSE</sequence>
<keyword evidence="2" id="KW-1185">Reference proteome</keyword>
<name>A0A4S4L445_9AGAM</name>
<reference evidence="1 2" key="1">
    <citation type="submission" date="2019-02" db="EMBL/GenBank/DDBJ databases">
        <title>Genome sequencing of the rare red list fungi Bondarzewia mesenterica.</title>
        <authorList>
            <person name="Buettner E."/>
            <person name="Kellner H."/>
        </authorList>
    </citation>
    <scope>NUCLEOTIDE SEQUENCE [LARGE SCALE GENOMIC DNA]</scope>
    <source>
        <strain evidence="1 2">DSM 108281</strain>
    </source>
</reference>
<organism evidence="1 2">
    <name type="scientific">Bondarzewia mesenterica</name>
    <dbReference type="NCBI Taxonomy" id="1095465"/>
    <lineage>
        <taxon>Eukaryota</taxon>
        <taxon>Fungi</taxon>
        <taxon>Dikarya</taxon>
        <taxon>Basidiomycota</taxon>
        <taxon>Agaricomycotina</taxon>
        <taxon>Agaricomycetes</taxon>
        <taxon>Russulales</taxon>
        <taxon>Bondarzewiaceae</taxon>
        <taxon>Bondarzewia</taxon>
    </lineage>
</organism>
<accession>A0A4S4L445</accession>
<comment type="caution">
    <text evidence="1">The sequence shown here is derived from an EMBL/GenBank/DDBJ whole genome shotgun (WGS) entry which is preliminary data.</text>
</comment>
<evidence type="ECO:0000313" key="1">
    <source>
        <dbReference type="EMBL" id="THH06094.1"/>
    </source>
</evidence>
<protein>
    <submittedName>
        <fullName evidence="1">Uncharacterized protein</fullName>
    </submittedName>
</protein>
<proteinExistence type="predicted"/>
<dbReference type="AlphaFoldDB" id="A0A4S4L445"/>
<dbReference type="PANTHER" id="PTHR46579:SF1">
    <property type="entry name" value="F5_8 TYPE C DOMAIN-CONTAINING PROTEIN"/>
    <property type="match status" value="1"/>
</dbReference>
<dbReference type="Proteomes" id="UP000310158">
    <property type="component" value="Unassembled WGS sequence"/>
</dbReference>
<gene>
    <name evidence="1" type="ORF">EW146_g9718</name>
</gene>
<dbReference type="PANTHER" id="PTHR46579">
    <property type="entry name" value="F5/8 TYPE C DOMAIN-CONTAINING PROTEIN-RELATED"/>
    <property type="match status" value="1"/>
</dbReference>
<evidence type="ECO:0000313" key="2">
    <source>
        <dbReference type="Proteomes" id="UP000310158"/>
    </source>
</evidence>